<dbReference type="OrthoDB" id="5286874at2759"/>
<evidence type="ECO:0000256" key="1">
    <source>
        <dbReference type="SAM" id="Phobius"/>
    </source>
</evidence>
<protein>
    <recommendedName>
        <fullName evidence="4">Cora-domain-containing protein</fullName>
    </recommendedName>
</protein>
<evidence type="ECO:0000313" key="3">
    <source>
        <dbReference type="Proteomes" id="UP000235672"/>
    </source>
</evidence>
<organism evidence="2 3">
    <name type="scientific">Hyaloscypha hepaticicola</name>
    <dbReference type="NCBI Taxonomy" id="2082293"/>
    <lineage>
        <taxon>Eukaryota</taxon>
        <taxon>Fungi</taxon>
        <taxon>Dikarya</taxon>
        <taxon>Ascomycota</taxon>
        <taxon>Pezizomycotina</taxon>
        <taxon>Leotiomycetes</taxon>
        <taxon>Helotiales</taxon>
        <taxon>Hyaloscyphaceae</taxon>
        <taxon>Hyaloscypha</taxon>
    </lineage>
</organism>
<gene>
    <name evidence="2" type="ORF">NA56DRAFT_613792</name>
</gene>
<name>A0A2J6PDS9_9HELO</name>
<evidence type="ECO:0008006" key="4">
    <source>
        <dbReference type="Google" id="ProtNLM"/>
    </source>
</evidence>
<keyword evidence="3" id="KW-1185">Reference proteome</keyword>
<reference evidence="2 3" key="1">
    <citation type="submission" date="2016-05" db="EMBL/GenBank/DDBJ databases">
        <title>A degradative enzymes factory behind the ericoid mycorrhizal symbiosis.</title>
        <authorList>
            <consortium name="DOE Joint Genome Institute"/>
            <person name="Martino E."/>
            <person name="Morin E."/>
            <person name="Grelet G."/>
            <person name="Kuo A."/>
            <person name="Kohler A."/>
            <person name="Daghino S."/>
            <person name="Barry K."/>
            <person name="Choi C."/>
            <person name="Cichocki N."/>
            <person name="Clum A."/>
            <person name="Copeland A."/>
            <person name="Hainaut M."/>
            <person name="Haridas S."/>
            <person name="Labutti K."/>
            <person name="Lindquist E."/>
            <person name="Lipzen A."/>
            <person name="Khouja H.-R."/>
            <person name="Murat C."/>
            <person name="Ohm R."/>
            <person name="Olson A."/>
            <person name="Spatafora J."/>
            <person name="Veneault-Fourrey C."/>
            <person name="Henrissat B."/>
            <person name="Grigoriev I."/>
            <person name="Martin F."/>
            <person name="Perotto S."/>
        </authorList>
    </citation>
    <scope>NUCLEOTIDE SEQUENCE [LARGE SCALE GENOMIC DNA]</scope>
    <source>
        <strain evidence="2 3">UAMH 7357</strain>
    </source>
</reference>
<accession>A0A2J6PDS9</accession>
<dbReference type="AlphaFoldDB" id="A0A2J6PDS9"/>
<keyword evidence="1" id="KW-1133">Transmembrane helix</keyword>
<proteinExistence type="predicted"/>
<dbReference type="EMBL" id="KZ613561">
    <property type="protein sequence ID" value="PMD12187.1"/>
    <property type="molecule type" value="Genomic_DNA"/>
</dbReference>
<keyword evidence="1" id="KW-0812">Transmembrane</keyword>
<keyword evidence="1" id="KW-0472">Membrane</keyword>
<evidence type="ECO:0000313" key="2">
    <source>
        <dbReference type="EMBL" id="PMD12187.1"/>
    </source>
</evidence>
<feature type="transmembrane region" description="Helical" evidence="1">
    <location>
        <begin position="409"/>
        <end position="433"/>
    </location>
</feature>
<sequence length="455" mass="52374">MATSLEAHTSTYIQKHDASAAATNFTTATASHPVRGSYHDYIGLLCRAGWDNLKELDTYMSQDIASEDLVISTIDIMANRSTRRWPDIHNDIELKRQLYENTRDDTQVRLYLVEQRGLLAPGIIEAFGSSLCLDPRFFMSALRKGENTRLEHVLSPSQQYRLPFLSIPFSIPKKLVRDLKNSEFFGMFMHVQRNATGDGWTGVLLFDSHSKFTLSPRSLIIPPPFKSNIPPVPPHGPRTCREFYLETFPFLDLDLSIKSPFYAIQYLLRLNYICWNMIVTSAAFDLTKPGYTSDPMLWVSESLKKILIIMQKGGRLGWVEEVGGQKLAMEIMKDLEEDFQHLVNLTDSVWRNGDRMATIREQKEKARQKARRTTHLSAYFTYLLVPVTIISSLYGNVSQIGDNGRNPGIWQFLVAVTVLNIAMVLVVVIFDLVHKRYRKRFLHYRYRLLQFLHLK</sequence>
<dbReference type="Proteomes" id="UP000235672">
    <property type="component" value="Unassembled WGS sequence"/>
</dbReference>
<feature type="transmembrane region" description="Helical" evidence="1">
    <location>
        <begin position="376"/>
        <end position="397"/>
    </location>
</feature>